<dbReference type="AlphaFoldDB" id="A0A949TXJ3"/>
<keyword evidence="6" id="KW-0813">Transport</keyword>
<feature type="domain" description="PTS EIIC type-2" evidence="18">
    <location>
        <begin position="25"/>
        <end position="356"/>
    </location>
</feature>
<evidence type="ECO:0000259" key="17">
    <source>
        <dbReference type="PROSITE" id="PS51099"/>
    </source>
</evidence>
<evidence type="ECO:0000256" key="15">
    <source>
        <dbReference type="ARBA" id="ARBA00033349"/>
    </source>
</evidence>
<comment type="caution">
    <text evidence="19">The sequence shown here is derived from an EMBL/GenBank/DDBJ whole genome shotgun (WGS) entry which is preliminary data.</text>
</comment>
<gene>
    <name evidence="19" type="ORF">I6U48_10815</name>
</gene>
<keyword evidence="14 16" id="KW-0472">Membrane</keyword>
<dbReference type="NCBIfam" id="TIGR00851">
    <property type="entry name" value="mtlA"/>
    <property type="match status" value="1"/>
</dbReference>
<dbReference type="InterPro" id="IPR050893">
    <property type="entry name" value="Sugar_PTS"/>
</dbReference>
<dbReference type="InterPro" id="IPR004718">
    <property type="entry name" value="PTS_IIC_mtl"/>
</dbReference>
<dbReference type="GO" id="GO:0022872">
    <property type="term" value="F:protein-N(PI)-phosphohistidine-mannitol phosphotransferase system transmembrane transporter activity"/>
    <property type="evidence" value="ECO:0007669"/>
    <property type="project" value="InterPro"/>
</dbReference>
<keyword evidence="11" id="KW-0598">Phosphotransferase system</keyword>
<dbReference type="InterPro" id="IPR003352">
    <property type="entry name" value="PTS_EIIC"/>
</dbReference>
<keyword evidence="12 16" id="KW-0812">Transmembrane</keyword>
<keyword evidence="9" id="KW-0762">Sugar transport</keyword>
<evidence type="ECO:0000256" key="12">
    <source>
        <dbReference type="ARBA" id="ARBA00022692"/>
    </source>
</evidence>
<feature type="domain" description="PTS EIIB type-2" evidence="17">
    <location>
        <begin position="393"/>
        <end position="481"/>
    </location>
</feature>
<evidence type="ECO:0000256" key="8">
    <source>
        <dbReference type="ARBA" id="ARBA00022553"/>
    </source>
</evidence>
<evidence type="ECO:0000259" key="18">
    <source>
        <dbReference type="PROSITE" id="PS51104"/>
    </source>
</evidence>
<dbReference type="Pfam" id="PF02302">
    <property type="entry name" value="PTS_IIB"/>
    <property type="match status" value="1"/>
</dbReference>
<proteinExistence type="predicted"/>
<dbReference type="CDD" id="cd05567">
    <property type="entry name" value="PTS_IIB_mannitol"/>
    <property type="match status" value="1"/>
</dbReference>
<protein>
    <recommendedName>
        <fullName evidence="5">PTS system mannitol-specific EIICB component</fullName>
        <ecNumber evidence="4">2.7.1.197</ecNumber>
    </recommendedName>
    <alternativeName>
        <fullName evidence="15">EIICB-Mtl</fullName>
    </alternativeName>
</protein>
<keyword evidence="13 16" id="KW-1133">Transmembrane helix</keyword>
<feature type="transmembrane region" description="Helical" evidence="16">
    <location>
        <begin position="170"/>
        <end position="194"/>
    </location>
</feature>
<evidence type="ECO:0000256" key="2">
    <source>
        <dbReference type="ARBA" id="ARBA00002434"/>
    </source>
</evidence>
<dbReference type="NCBIfam" id="NF011663">
    <property type="entry name" value="PRK15083.1"/>
    <property type="match status" value="1"/>
</dbReference>
<accession>A0A949TXJ3</accession>
<evidence type="ECO:0000256" key="1">
    <source>
        <dbReference type="ARBA" id="ARBA00001655"/>
    </source>
</evidence>
<feature type="transmembrane region" description="Helical" evidence="16">
    <location>
        <begin position="281"/>
        <end position="304"/>
    </location>
</feature>
<dbReference type="PROSITE" id="PS51099">
    <property type="entry name" value="PTS_EIIB_TYPE_2"/>
    <property type="match status" value="1"/>
</dbReference>
<dbReference type="InterPro" id="IPR003501">
    <property type="entry name" value="PTS_EIIB_2/3"/>
</dbReference>
<comment type="function">
    <text evidence="2">The phosphoenolpyruvate-dependent sugar phosphotransferase system (sugar PTS), a major carbohydrate active transport system, catalyzes the phosphorylation of incoming sugar substrates concomitantly with their translocation across the cell membrane. The enzyme II CmtAB PTS system is involved in D-mannitol transport.</text>
</comment>
<keyword evidence="7" id="KW-1003">Cell membrane</keyword>
<organism evidence="19 20">
    <name type="scientific">Clostridium thailandense</name>
    <dbReference type="NCBI Taxonomy" id="2794346"/>
    <lineage>
        <taxon>Bacteria</taxon>
        <taxon>Bacillati</taxon>
        <taxon>Bacillota</taxon>
        <taxon>Clostridia</taxon>
        <taxon>Eubacteriales</taxon>
        <taxon>Clostridiaceae</taxon>
        <taxon>Clostridium</taxon>
    </lineage>
</organism>
<evidence type="ECO:0000256" key="11">
    <source>
        <dbReference type="ARBA" id="ARBA00022683"/>
    </source>
</evidence>
<comment type="subcellular location">
    <subcellularLocation>
        <location evidence="3">Cell membrane</location>
        <topology evidence="3">Multi-pass membrane protein</topology>
    </subcellularLocation>
</comment>
<evidence type="ECO:0000313" key="20">
    <source>
        <dbReference type="Proteomes" id="UP000694308"/>
    </source>
</evidence>
<dbReference type="EMBL" id="JAEEGC010000044">
    <property type="protein sequence ID" value="MBV7273400.1"/>
    <property type="molecule type" value="Genomic_DNA"/>
</dbReference>
<evidence type="ECO:0000313" key="19">
    <source>
        <dbReference type="EMBL" id="MBV7273400.1"/>
    </source>
</evidence>
<evidence type="ECO:0000256" key="7">
    <source>
        <dbReference type="ARBA" id="ARBA00022475"/>
    </source>
</evidence>
<evidence type="ECO:0000256" key="13">
    <source>
        <dbReference type="ARBA" id="ARBA00022989"/>
    </source>
</evidence>
<comment type="catalytic activity">
    <reaction evidence="1">
        <text>D-mannitol(out) + N(pros)-phospho-L-histidyl-[protein] = D-mannitol 1-phosphate(in) + L-histidyl-[protein]</text>
        <dbReference type="Rhea" id="RHEA:33363"/>
        <dbReference type="Rhea" id="RHEA-COMP:9745"/>
        <dbReference type="Rhea" id="RHEA-COMP:9746"/>
        <dbReference type="ChEBI" id="CHEBI:16899"/>
        <dbReference type="ChEBI" id="CHEBI:29979"/>
        <dbReference type="ChEBI" id="CHEBI:61381"/>
        <dbReference type="ChEBI" id="CHEBI:64837"/>
        <dbReference type="EC" id="2.7.1.197"/>
    </reaction>
</comment>
<reference evidence="19" key="1">
    <citation type="submission" date="2020-12" db="EMBL/GenBank/DDBJ databases">
        <title>Clostridium thailandense sp. nov., a novel acetogenic bacterium isolated from peat land soil in Thailand.</title>
        <authorList>
            <person name="Chaikitkaew S."/>
            <person name="Birkeland N.K."/>
        </authorList>
    </citation>
    <scope>NUCLEOTIDE SEQUENCE</scope>
    <source>
        <strain evidence="19">PL3</strain>
    </source>
</reference>
<feature type="transmembrane region" description="Helical" evidence="16">
    <location>
        <begin position="68"/>
        <end position="86"/>
    </location>
</feature>
<evidence type="ECO:0000256" key="6">
    <source>
        <dbReference type="ARBA" id="ARBA00022448"/>
    </source>
</evidence>
<name>A0A949TXJ3_9CLOT</name>
<dbReference type="InterPro" id="IPR029503">
    <property type="entry name" value="PTS_EIIB_mannitol"/>
</dbReference>
<dbReference type="Pfam" id="PF02378">
    <property type="entry name" value="PTS_EIIC"/>
    <property type="match status" value="1"/>
</dbReference>
<feature type="transmembrane region" description="Helical" evidence="16">
    <location>
        <begin position="37"/>
        <end position="56"/>
    </location>
</feature>
<dbReference type="GO" id="GO:0009401">
    <property type="term" value="P:phosphoenolpyruvate-dependent sugar phosphotransferase system"/>
    <property type="evidence" value="ECO:0007669"/>
    <property type="project" value="UniProtKB-KW"/>
</dbReference>
<dbReference type="GO" id="GO:0090563">
    <property type="term" value="F:protein-phosphocysteine-sugar phosphotransferase activity"/>
    <property type="evidence" value="ECO:0007669"/>
    <property type="project" value="TreeGrafter"/>
</dbReference>
<evidence type="ECO:0000256" key="5">
    <source>
        <dbReference type="ARBA" id="ARBA00021825"/>
    </source>
</evidence>
<evidence type="ECO:0000256" key="14">
    <source>
        <dbReference type="ARBA" id="ARBA00023136"/>
    </source>
</evidence>
<dbReference type="EC" id="2.7.1.197" evidence="4"/>
<dbReference type="Proteomes" id="UP000694308">
    <property type="component" value="Unassembled WGS sequence"/>
</dbReference>
<evidence type="ECO:0000256" key="9">
    <source>
        <dbReference type="ARBA" id="ARBA00022597"/>
    </source>
</evidence>
<dbReference type="InterPro" id="IPR013014">
    <property type="entry name" value="PTS_EIIC_2"/>
</dbReference>
<evidence type="ECO:0000256" key="3">
    <source>
        <dbReference type="ARBA" id="ARBA00004651"/>
    </source>
</evidence>
<dbReference type="InterPro" id="IPR013011">
    <property type="entry name" value="PTS_EIIB_2"/>
</dbReference>
<evidence type="ECO:0000256" key="10">
    <source>
        <dbReference type="ARBA" id="ARBA00022679"/>
    </source>
</evidence>
<dbReference type="PANTHER" id="PTHR30181">
    <property type="entry name" value="MANNITOL PERMEASE IIC COMPONENT"/>
    <property type="match status" value="1"/>
</dbReference>
<keyword evidence="20" id="KW-1185">Reference proteome</keyword>
<dbReference type="GO" id="GO:0005886">
    <property type="term" value="C:plasma membrane"/>
    <property type="evidence" value="ECO:0007669"/>
    <property type="project" value="UniProtKB-SubCell"/>
</dbReference>
<keyword evidence="8" id="KW-0597">Phosphoprotein</keyword>
<dbReference type="RefSeq" id="WP_218320450.1">
    <property type="nucleotide sequence ID" value="NZ_JAEEGC010000044.1"/>
</dbReference>
<sequence length="481" mass="50400">MELSKNSSDSTLNKGGNSKAKLQKFGGFLSGMVLPNIGAFIAWGLITAIFIPTGWWPNEAFAKLVGPMITYLLPILIGYTGGKLVYGVRGSVVGAVATVGVIIGASIPMFLGAMIMGPLGGYLIKKFDQLIEGKVPTGFEMLVNNFSAGILGGLLTLLGSSFIGPVVNSVSVAIGGAALFITQKGLLPFIAILVEPGKILFLNNAINHGVFSPLGIEQVKTAGKSIFFLLESDPGPGLGLLVAYMLYGKGNAKQSAPGAAIIHFLGGIHEIYFPYVLMKPILILAVIGGGMAADLTFVVTKAGLVAPPSPGSIFAELAMCPKGGFLPVITGIAVGAVVSFLIASVLLKRSNVEVDDDSFDDAKNLVSNLKAESKGQKTQNVEKIEEKSIEIPNLIVFACDAGMGSSAMGESILKKKIKDAGLSIVVKHSAVNEIPKEAEVVFTQEGLVGRAKQVAPDAKIVTVKNFLDNTTYDKFIETLKK</sequence>
<evidence type="ECO:0000256" key="16">
    <source>
        <dbReference type="SAM" id="Phobius"/>
    </source>
</evidence>
<dbReference type="PROSITE" id="PS51104">
    <property type="entry name" value="PTS_EIIC_TYPE_2"/>
    <property type="match status" value="1"/>
</dbReference>
<feature type="transmembrane region" description="Helical" evidence="16">
    <location>
        <begin position="324"/>
        <end position="347"/>
    </location>
</feature>
<feature type="transmembrane region" description="Helical" evidence="16">
    <location>
        <begin position="92"/>
        <end position="124"/>
    </location>
</feature>
<dbReference type="PANTHER" id="PTHR30181:SF2">
    <property type="entry name" value="PTS SYSTEM MANNITOL-SPECIFIC EIICBA COMPONENT"/>
    <property type="match status" value="1"/>
</dbReference>
<feature type="transmembrane region" description="Helical" evidence="16">
    <location>
        <begin position="145"/>
        <end position="164"/>
    </location>
</feature>
<keyword evidence="10" id="KW-0808">Transferase</keyword>
<evidence type="ECO:0000256" key="4">
    <source>
        <dbReference type="ARBA" id="ARBA00011909"/>
    </source>
</evidence>